<evidence type="ECO:0000313" key="2">
    <source>
        <dbReference type="EMBL" id="GJJ72180.1"/>
    </source>
</evidence>
<feature type="compositionally biased region" description="Basic and acidic residues" evidence="1">
    <location>
        <begin position="120"/>
        <end position="133"/>
    </location>
</feature>
<protein>
    <submittedName>
        <fullName evidence="2">Uncharacterized protein</fullName>
    </submittedName>
</protein>
<feature type="region of interest" description="Disordered" evidence="1">
    <location>
        <begin position="117"/>
        <end position="159"/>
    </location>
</feature>
<gene>
    <name evidence="2" type="ORF">EMPS_04537</name>
</gene>
<sequence>MLYHAIRLACITYSSYKTWAAVVDPKDKGQSRRHLFLWLVYLAGLALEPIVDSVAAHRLAAYEGIKIIITGWLLLAHYYLSKTPNVRAWSTNRQASTNQHNTHAHLEQSSSFNNATTAGLHREQSSLRLRPESRSSQGPKESLSFRPAPPGSASASSLDFGRFKRDLELRRTGSISSSVAPVPISRNPTLLREDSREQMNRDVQDRPIFSLERLSRPLATAKSASVPPTWARSDTHRSTDNQPPRTHSSLERTRSRSSFASQTPGEPLEPAEHTVSTPKPSQRRIDRVEVTNPGRKRNYSETLPEPGDTRQRAGSAPQTSRLTIQQMLRQRNRVNIRRRPTAVRENADQDLAEPMRGSKRTKLALLDERQAAAIGRVQQEEAGKRVTESRQSTQQDSLDPPHSTQLQPKLAFARPKPPGRHRASLLTHHTAPAAISSSETPLAVSTEATLLRQRTHPPNPPMHSASFESRMNNVREWVKTRNPPPLASPPLTATSHDQHKGRTPSPPDLAQSSGDKSDPQGAKRKASRQLAPSKDTKRLALMQQERGRQRSITPPTDDLERSGPKASRSHDPRRDHPPPVQDRPSLDWSKFERQNRLLSKRPLPSTSKSAPTPAVPLWKTPVKPSPHPNPFLPEEREDAVGLEPEDNPSLAPLVRLRQSQLRQRQQEDLLGIPHKEDPEDSLRFNQALELWQQEDDETLARNAAREAEVAETRRRHHILDSGDDLKQGPARERSVAGDRLLTRTVPRLVESPARKIATPRRIASTPSLLRTIPFNGDSAQRPLPDLQSRRSRLEDELEEDDGKEPAFQLHRRPPIFGRSLTGNSGGNVASPNTRKLISTTAAAAASLARSKSKSPYNTYARSPSNKLLRTKDVLSTTGVSASSSTPRREQQHPGLYTPSKTRTDPTMAAAAAVPSTPTRNNKDARRPSLPPQSPYKSTPTVMSRYVQLSYSDEEEDS</sequence>
<evidence type="ECO:0000256" key="1">
    <source>
        <dbReference type="SAM" id="MobiDB-lite"/>
    </source>
</evidence>
<feature type="compositionally biased region" description="Polar residues" evidence="1">
    <location>
        <begin position="389"/>
        <end position="407"/>
    </location>
</feature>
<evidence type="ECO:0000313" key="3">
    <source>
        <dbReference type="Proteomes" id="UP000827284"/>
    </source>
</evidence>
<reference evidence="2" key="2">
    <citation type="journal article" date="2022" name="Microbiol. Resour. Announc.">
        <title>Whole-Genome Sequence of Entomortierella parvispora E1425, a Mucoromycotan Fungus Associated with Burkholderiaceae-Related Endosymbiotic Bacteria.</title>
        <authorList>
            <person name="Herlambang A."/>
            <person name="Guo Y."/>
            <person name="Takashima Y."/>
            <person name="Narisawa K."/>
            <person name="Ohta H."/>
            <person name="Nishizawa T."/>
        </authorList>
    </citation>
    <scope>NUCLEOTIDE SEQUENCE</scope>
    <source>
        <strain evidence="2">E1425</strain>
    </source>
</reference>
<feature type="region of interest" description="Disordered" evidence="1">
    <location>
        <begin position="847"/>
        <end position="942"/>
    </location>
</feature>
<feature type="region of interest" description="Disordered" evidence="1">
    <location>
        <begin position="376"/>
        <end position="423"/>
    </location>
</feature>
<feature type="compositionally biased region" description="Basic and acidic residues" evidence="1">
    <location>
        <begin position="558"/>
        <end position="577"/>
    </location>
</feature>
<feature type="compositionally biased region" description="Basic residues" evidence="1">
    <location>
        <begin position="330"/>
        <end position="341"/>
    </location>
</feature>
<dbReference type="Proteomes" id="UP000827284">
    <property type="component" value="Unassembled WGS sequence"/>
</dbReference>
<keyword evidence="3" id="KW-1185">Reference proteome</keyword>
<proteinExistence type="predicted"/>
<feature type="region of interest" description="Disordered" evidence="1">
    <location>
        <begin position="479"/>
        <end position="657"/>
    </location>
</feature>
<feature type="compositionally biased region" description="Polar residues" evidence="1">
    <location>
        <begin position="316"/>
        <end position="328"/>
    </location>
</feature>
<feature type="compositionally biased region" description="Polar residues" evidence="1">
    <location>
        <begin position="855"/>
        <end position="885"/>
    </location>
</feature>
<feature type="region of interest" description="Disordered" evidence="1">
    <location>
        <begin position="712"/>
        <end position="733"/>
    </location>
</feature>
<feature type="region of interest" description="Disordered" evidence="1">
    <location>
        <begin position="771"/>
        <end position="803"/>
    </location>
</feature>
<reference evidence="2" key="1">
    <citation type="submission" date="2021-11" db="EMBL/GenBank/DDBJ databases">
        <authorList>
            <person name="Herlambang A."/>
            <person name="Guo Y."/>
            <person name="Takashima Y."/>
            <person name="Nishizawa T."/>
        </authorList>
    </citation>
    <scope>NUCLEOTIDE SEQUENCE</scope>
    <source>
        <strain evidence="2">E1425</strain>
    </source>
</reference>
<dbReference type="AlphaFoldDB" id="A0A9P3H8Q9"/>
<accession>A0A9P3H8Q9</accession>
<feature type="compositionally biased region" description="Basic and acidic residues" evidence="1">
    <location>
        <begin position="378"/>
        <end position="388"/>
    </location>
</feature>
<comment type="caution">
    <text evidence="2">The sequence shown here is derived from an EMBL/GenBank/DDBJ whole genome shotgun (WGS) entry which is preliminary data.</text>
</comment>
<feature type="compositionally biased region" description="Basic and acidic residues" evidence="1">
    <location>
        <begin position="191"/>
        <end position="205"/>
    </location>
</feature>
<name>A0A9P3H8Q9_9FUNG</name>
<organism evidence="2 3">
    <name type="scientific">Entomortierella parvispora</name>
    <dbReference type="NCBI Taxonomy" id="205924"/>
    <lineage>
        <taxon>Eukaryota</taxon>
        <taxon>Fungi</taxon>
        <taxon>Fungi incertae sedis</taxon>
        <taxon>Mucoromycota</taxon>
        <taxon>Mortierellomycotina</taxon>
        <taxon>Mortierellomycetes</taxon>
        <taxon>Mortierellales</taxon>
        <taxon>Mortierellaceae</taxon>
        <taxon>Entomortierella</taxon>
    </lineage>
</organism>
<dbReference type="EMBL" id="BQFW01000006">
    <property type="protein sequence ID" value="GJJ72180.1"/>
    <property type="molecule type" value="Genomic_DNA"/>
</dbReference>
<dbReference type="OrthoDB" id="2441479at2759"/>
<feature type="region of interest" description="Disordered" evidence="1">
    <location>
        <begin position="178"/>
        <end position="361"/>
    </location>
</feature>